<feature type="compositionally biased region" description="Polar residues" evidence="1">
    <location>
        <begin position="1801"/>
        <end position="1817"/>
    </location>
</feature>
<organism evidence="3 4">
    <name type="scientific">Absidia repens</name>
    <dbReference type="NCBI Taxonomy" id="90262"/>
    <lineage>
        <taxon>Eukaryota</taxon>
        <taxon>Fungi</taxon>
        <taxon>Fungi incertae sedis</taxon>
        <taxon>Mucoromycota</taxon>
        <taxon>Mucoromycotina</taxon>
        <taxon>Mucoromycetes</taxon>
        <taxon>Mucorales</taxon>
        <taxon>Cunninghamellaceae</taxon>
        <taxon>Absidia</taxon>
    </lineage>
</organism>
<dbReference type="GO" id="GO:0005261">
    <property type="term" value="F:monoatomic cation channel activity"/>
    <property type="evidence" value="ECO:0007669"/>
    <property type="project" value="TreeGrafter"/>
</dbReference>
<accession>A0A1X2IHH7</accession>
<feature type="region of interest" description="Disordered" evidence="1">
    <location>
        <begin position="2301"/>
        <end position="2485"/>
    </location>
</feature>
<dbReference type="OrthoDB" id="5584001at2759"/>
<feature type="compositionally biased region" description="Polar residues" evidence="1">
    <location>
        <begin position="533"/>
        <end position="546"/>
    </location>
</feature>
<dbReference type="PANTHER" id="PTHR31781:SF1">
    <property type="entry name" value="PROTEIN UNC-80 HOMOLOG"/>
    <property type="match status" value="1"/>
</dbReference>
<evidence type="ECO:0000313" key="4">
    <source>
        <dbReference type="Proteomes" id="UP000193560"/>
    </source>
</evidence>
<dbReference type="Pfam" id="PF20262">
    <property type="entry name" value="UNC80_C"/>
    <property type="match status" value="1"/>
</dbReference>
<dbReference type="InterPro" id="IPR046460">
    <property type="entry name" value="UNC80_C"/>
</dbReference>
<comment type="caution">
    <text evidence="3">The sequence shown here is derived from an EMBL/GenBank/DDBJ whole genome shotgun (WGS) entry which is preliminary data.</text>
</comment>
<feature type="compositionally biased region" description="Polar residues" evidence="1">
    <location>
        <begin position="2475"/>
        <end position="2485"/>
    </location>
</feature>
<feature type="compositionally biased region" description="Basic and acidic residues" evidence="1">
    <location>
        <begin position="44"/>
        <end position="53"/>
    </location>
</feature>
<evidence type="ECO:0000256" key="1">
    <source>
        <dbReference type="SAM" id="MobiDB-lite"/>
    </source>
</evidence>
<dbReference type="PANTHER" id="PTHR31781">
    <property type="entry name" value="UNC80"/>
    <property type="match status" value="1"/>
</dbReference>
<feature type="compositionally biased region" description="Basic and acidic residues" evidence="1">
    <location>
        <begin position="2465"/>
        <end position="2474"/>
    </location>
</feature>
<dbReference type="Proteomes" id="UP000193560">
    <property type="component" value="Unassembled WGS sequence"/>
</dbReference>
<evidence type="ECO:0000313" key="3">
    <source>
        <dbReference type="EMBL" id="ORZ15795.1"/>
    </source>
</evidence>
<proteinExistence type="predicted"/>
<feature type="domain" description="Protein UNC80 C-terminal" evidence="2">
    <location>
        <begin position="1504"/>
        <end position="1656"/>
    </location>
</feature>
<sequence>MSGDPGDAVNGNGQPQQHIPPILYQNRDLENGDASSSGNHTTNKRWDRIRDAVKAGTSENLVSTNSKPLQSSTPNINNNGSPISSRTTTPLSAGPKPLHRNALFSPFTKSHQSNTPTTDHHQRAQNNFMTTTISAAQAAGMNNYGRHFGRHFHGETGGAGGIYATTTSVQQDIYRLERDLQKVLLGLNTWNRHASFSSASTSDDSPEPLMNTSSPQVTQNLHQIQNIMASLLETMQNHKLSNRLPLLNEILAVLKIPFHVATIQANECNDALDIFDYIRDRFKYFDVSENFELLLFCSRLLAVDHQELKLRIVSILKLLVATSTGKSNNLPSSPSAFHSLVYTLTDALAHHLLQISQSKVAPTQNDSDPVYDDIIDLLDRLSNGNLIPILGKQWDRYSISSGNESNLPVAIAQLCVVEGLCKTLMVGRYGQIDPYKGESIVPQNLSFENAREKLILQTLLKRYWLEPTATTHTAFLQVLFVLAEAAIEKFLNGFVVDLLQPTSTVHQLAVASNITQASMAIMSITHLKDSSKLSTKQRSPNITPQPSYEDMQGGMRSPLYSTNDNISDFSEIDLEGQQRLQPILNSIKDYFVKLWKSGCSGNILSITQAVLEDSAGERAVTVYGNLALYLDDSAISEEIVKKTLPTLFSRLTSTYPAPFPSLCQLLLMLSQKYRPIFYKPIVSCVASDDHDKVVISLTLLSCLRRYMSGVQLWMRDAEMINVLLLSDVGRKKQANNDPGGFWGDEFMYEDPNEIKWGTTTLGQCVVAAEFLWAVRELRHLQQYQTRNMEEDEIAKKFLIDLERRFSVFMTAKEKLMMIPMPLRVILCNLLLDMRFFCNTTHRPGWLTRAIDWATQHVGTAEYFQQQSSPGDRNDTNGSPKTMKQGNEAQPVIHLSMLTDITVMFERMALVYTTTLGQLEFESSEHIEYGGERPMTVYPQNNSAVEDVHASVLNDPLALRPKRQLVISMMYPINRQASSSLEISPPALNMAPATELSKGRLEELSKIHHDPFAAVFSLLVAVFTTMSPQEFTKLARPLWERFMNAGRPHVFVPAAFLLMQCMIQTTSHDFYSGDPRQRLQVILKNASMSAYRFNILAQDYILISSKRKPFRGDGGAFATPFVPTDLGSNRFTMDEPRWMAKLKNASNFPIELKRQIQELGWDDEDKGEEYEALKKVLTPLTLLPSLYLDEEYDRMEDADSGTQGGEEAKSAAINKIITRRKRATVVSTANASFLSMIDSLSDDYGGVHSAIRELLEGYLRDDPDLFLRGLLGDLGKDDLVLQRDALIRISYLVNMQAKLPPAFTHILFNYLAGMLKWLTRETTKHGFMLMSLIHPIITQLVLSTNELSTRDLRKNKIETLLSSTGRFWFTHEQPISMFPRRLMDPQTSFTILDIPDDTFGVAMLRISHIQFLTNFLIRYPREVYAIKKTMQDYEPIPMSTGSNITGYDDGNDAHFSNGSVFPDIRYWRRGENELSAELDCTMEEATDDIGVQPRPSQEQEDTCLLSLLRARVWLRFVDTLLNGLNKNYNDRKELERILAGVNDIITKHSSDYGLIGQALILYTRMVTRFKRLFSSNHGYGAFLSVLFKVYCQAENHSHIRSAITFAWCRFYAVHEESFVFQMLGILAPLILKAYTQSTHLGSWMISNLFSLMTAMDNPPRLGATSDVLGLQLQVELDDHERSIQERIDVVSNPMTMPLSTSILKPLARSVTAPIAPLVVNNYMNRPFHISDFIKLFLTIIAYDPGSLRAEQFVKIYRHLLPLFFRVNGLNSLIGEGMSALVDVFAKFSKNAAPLFGSGTATDTENKISGDNGNASQHQHLLPDQGVDNGTNTHQQQHQQHAYGKYWQQNDRVSIKMEFVKLVRLYFKLQGTLSETDHEKMGQIIRFLLRDHGTRGKTRTTIWVRDYLEDAIQSMVGMRNYTKALKKILQQILSQWKNFSKTIDPSGIYQGLTLVLQKGQGKSFQMNDIASLIKERYVTHGLSIVNGGASALAQDKMVYDKFCQSLVGLLVMMLENSPLDVLCEIEKLIPTVSVMGKVIIPICLEFGQQGKHSILVDSRFRRDPTDQWVRLLAYVVKACNHESILKYRSSPSGPSLSAFSGNIHNMTGSYVLAEEGSSGINLSTEAMEHEADMNSDGTSDTHNKKLRTSSTAALLFAFGLIALKIILVRGGKSFDKLKGIWSRLAYLIKDFLVLGDCSNITQQKKSRSGLSTPLMGPASPMLSDTGTRNSATHTHSPGTLSSAPISSVNLLFDFAGWNLLEFIMYYKTPLVLLLGAHVEEKVTGISFSTASIYPTSPGLRTSYSPHSPYSPYSPNSSNSPHSQNPPHSPYSPNSPNSPNSPHSPHSFTSSHSPPLSQSPQSPQFPRSSHSPRYSSPSHIPPPEVGHRWKSWGCDTLSRRQRRQQHTNSMKGLAHTENASSPTSPASHHDQHEQLGNSSEPIPFAPLSPVDDNGFSRVQNPSLGSAPRMDRSGHDDTMLQNSSRPTSQQYVLSTHYQMSESRNSSIENIQAFMGIRSSTHGTSKRIDIRTWSYGDALRKASGEWILALKVLDELLPVDTKSTLSSASAGESVRE</sequence>
<feature type="compositionally biased region" description="Polar residues" evidence="1">
    <location>
        <begin position="57"/>
        <end position="70"/>
    </location>
</feature>
<feature type="compositionally biased region" description="Polar residues" evidence="1">
    <location>
        <begin position="2414"/>
        <end position="2423"/>
    </location>
</feature>
<feature type="compositionally biased region" description="Polar residues" evidence="1">
    <location>
        <begin position="2220"/>
        <end position="2239"/>
    </location>
</feature>
<feature type="compositionally biased region" description="Low complexity" evidence="1">
    <location>
        <begin position="2301"/>
        <end position="2375"/>
    </location>
</feature>
<feature type="region of interest" description="Disordered" evidence="1">
    <location>
        <begin position="533"/>
        <end position="553"/>
    </location>
</feature>
<feature type="region of interest" description="Disordered" evidence="1">
    <location>
        <begin position="1"/>
        <end position="93"/>
    </location>
</feature>
<gene>
    <name evidence="3" type="ORF">BCR42DRAFT_415914</name>
</gene>
<evidence type="ECO:0000259" key="2">
    <source>
        <dbReference type="Pfam" id="PF20262"/>
    </source>
</evidence>
<dbReference type="STRING" id="90262.A0A1X2IHH7"/>
<feature type="region of interest" description="Disordered" evidence="1">
    <location>
        <begin position="862"/>
        <end position="886"/>
    </location>
</feature>
<dbReference type="GO" id="GO:0034703">
    <property type="term" value="C:cation channel complex"/>
    <property type="evidence" value="ECO:0007669"/>
    <property type="project" value="TreeGrafter"/>
</dbReference>
<dbReference type="EMBL" id="MCGE01000012">
    <property type="protein sequence ID" value="ORZ15795.1"/>
    <property type="molecule type" value="Genomic_DNA"/>
</dbReference>
<feature type="region of interest" description="Disordered" evidence="1">
    <location>
        <begin position="1801"/>
        <end position="1841"/>
    </location>
</feature>
<reference evidence="3 4" key="1">
    <citation type="submission" date="2016-07" db="EMBL/GenBank/DDBJ databases">
        <title>Pervasive Adenine N6-methylation of Active Genes in Fungi.</title>
        <authorList>
            <consortium name="DOE Joint Genome Institute"/>
            <person name="Mondo S.J."/>
            <person name="Dannebaum R.O."/>
            <person name="Kuo R.C."/>
            <person name="Labutti K."/>
            <person name="Haridas S."/>
            <person name="Kuo A."/>
            <person name="Salamov A."/>
            <person name="Ahrendt S.R."/>
            <person name="Lipzen A."/>
            <person name="Sullivan W."/>
            <person name="Andreopoulos W.B."/>
            <person name="Clum A."/>
            <person name="Lindquist E."/>
            <person name="Daum C."/>
            <person name="Ramamoorthy G.K."/>
            <person name="Gryganskyi A."/>
            <person name="Culley D."/>
            <person name="Magnuson J.K."/>
            <person name="James T.Y."/>
            <person name="O'Malley M.A."/>
            <person name="Stajich J.E."/>
            <person name="Spatafora J.W."/>
            <person name="Visel A."/>
            <person name="Grigoriev I.V."/>
        </authorList>
    </citation>
    <scope>NUCLEOTIDE SEQUENCE [LARGE SCALE GENOMIC DNA]</scope>
    <source>
        <strain evidence="3 4">NRRL 1336</strain>
    </source>
</reference>
<feature type="region of interest" description="Disordered" evidence="1">
    <location>
        <begin position="2203"/>
        <end position="2239"/>
    </location>
</feature>
<keyword evidence="4" id="KW-1185">Reference proteome</keyword>
<name>A0A1X2IHH7_9FUNG</name>
<feature type="compositionally biased region" description="Low complexity" evidence="1">
    <location>
        <begin position="71"/>
        <end position="85"/>
    </location>
</feature>
<feature type="region of interest" description="Disordered" evidence="1">
    <location>
        <begin position="196"/>
        <end position="215"/>
    </location>
</feature>
<protein>
    <recommendedName>
        <fullName evidence="2">Protein UNC80 C-terminal domain-containing protein</fullName>
    </recommendedName>
</protein>
<dbReference type="GO" id="GO:0055080">
    <property type="term" value="P:monoatomic cation homeostasis"/>
    <property type="evidence" value="ECO:0007669"/>
    <property type="project" value="TreeGrafter"/>
</dbReference>